<dbReference type="PANTHER" id="PTHR22916">
    <property type="entry name" value="GLYCOSYLTRANSFERASE"/>
    <property type="match status" value="1"/>
</dbReference>
<dbReference type="EC" id="2.4.1.-" evidence="3"/>
<dbReference type="PATRIC" id="fig|420247.28.peg.1312"/>
<dbReference type="STRING" id="420247.Msm_1316"/>
<sequence length="369" mass="42614">MSYKVTVIIPTYNSVEFLDSTIASIMNQSIGFENIELIIVDDYSTDNTQELINHYCEKYENIKTFESGKKTGTPGRARNIGIANSTAEYIMFIDHDDNYLPESVEKLYNAVTENSCDVAIGKFQTFGEQKIVPEDWITHDVVLNSIDEDLRFFSINNIWRMIFPKDFLNKNEITFPEGVFAEDLTFMIDAFVNASKIVFINDIVYNFRLRTGDNSSTSLSKGMHYLDGLIEGYNNTVDVLKKNNACKYYDTIFNQHLSCWISDVALSETIDFEDKKELVNKSLKLFDEMGDVNPTPENNAIKSIITQIRARNLDEAYSLMGDYQLFRNRIHQLEVELAHKTQQIANLQTTKGWFKYKTKNIKQRLKKKI</sequence>
<dbReference type="RefSeq" id="WP_011954438.1">
    <property type="nucleotide sequence ID" value="NC_009515.1"/>
</dbReference>
<evidence type="ECO:0000256" key="1">
    <source>
        <dbReference type="SAM" id="Coils"/>
    </source>
</evidence>
<accession>A5UMU3</accession>
<organism evidence="3 4">
    <name type="scientific">Methanobrevibacter smithii (strain ATCC 35061 / DSM 861 / OCM 144 / PS)</name>
    <dbReference type="NCBI Taxonomy" id="420247"/>
    <lineage>
        <taxon>Archaea</taxon>
        <taxon>Methanobacteriati</taxon>
        <taxon>Methanobacteriota</taxon>
        <taxon>Methanomada group</taxon>
        <taxon>Methanobacteria</taxon>
        <taxon>Methanobacteriales</taxon>
        <taxon>Methanobacteriaceae</taxon>
        <taxon>Methanobrevibacter</taxon>
    </lineage>
</organism>
<keyword evidence="3" id="KW-0328">Glycosyltransferase</keyword>
<dbReference type="PANTHER" id="PTHR22916:SF3">
    <property type="entry name" value="UDP-GLCNAC:BETAGAL BETA-1,3-N-ACETYLGLUCOSAMINYLTRANSFERASE-LIKE PROTEIN 1"/>
    <property type="match status" value="1"/>
</dbReference>
<dbReference type="EnsemblBacteria" id="ABQ87521">
    <property type="protein sequence ID" value="ABQ87521"/>
    <property type="gene ID" value="Msm_1316"/>
</dbReference>
<proteinExistence type="predicted"/>
<dbReference type="AlphaFoldDB" id="A5UMU3"/>
<evidence type="ECO:0000259" key="2">
    <source>
        <dbReference type="Pfam" id="PF00535"/>
    </source>
</evidence>
<protein>
    <submittedName>
        <fullName evidence="3">Glycosyltransferase, GT2 family</fullName>
        <ecNumber evidence="3">2.4.1.-</ecNumber>
    </submittedName>
</protein>
<dbReference type="Proteomes" id="UP000001992">
    <property type="component" value="Chromosome"/>
</dbReference>
<dbReference type="BioCyc" id="MSMI420247:GHWZ-1352-MONOMER"/>
<dbReference type="InterPro" id="IPR001173">
    <property type="entry name" value="Glyco_trans_2-like"/>
</dbReference>
<evidence type="ECO:0000313" key="3">
    <source>
        <dbReference type="EMBL" id="ABQ87521.1"/>
    </source>
</evidence>
<keyword evidence="4" id="KW-1185">Reference proteome</keyword>
<feature type="domain" description="Glycosyltransferase 2-like" evidence="2">
    <location>
        <begin position="6"/>
        <end position="127"/>
    </location>
</feature>
<evidence type="ECO:0000313" key="4">
    <source>
        <dbReference type="Proteomes" id="UP000001992"/>
    </source>
</evidence>
<dbReference type="KEGG" id="msi:Msm_1316"/>
<dbReference type="eggNOG" id="arCOG01381">
    <property type="taxonomic scope" value="Archaea"/>
</dbReference>
<dbReference type="GeneID" id="78817968"/>
<dbReference type="HOGENOM" id="CLU_025996_25_1_2"/>
<dbReference type="InterPro" id="IPR029044">
    <property type="entry name" value="Nucleotide-diphossugar_trans"/>
</dbReference>
<dbReference type="GO" id="GO:0016758">
    <property type="term" value="F:hexosyltransferase activity"/>
    <property type="evidence" value="ECO:0007669"/>
    <property type="project" value="UniProtKB-ARBA"/>
</dbReference>
<gene>
    <name evidence="3" type="ordered locus">Msm_1316</name>
</gene>
<dbReference type="CAZy" id="GT2">
    <property type="family name" value="Glycosyltransferase Family 2"/>
</dbReference>
<keyword evidence="3" id="KW-0808">Transferase</keyword>
<name>A5UMU3_METS3</name>
<feature type="coiled-coil region" evidence="1">
    <location>
        <begin position="323"/>
        <end position="350"/>
    </location>
</feature>
<dbReference type="SUPFAM" id="SSF53448">
    <property type="entry name" value="Nucleotide-diphospho-sugar transferases"/>
    <property type="match status" value="1"/>
</dbReference>
<keyword evidence="1" id="KW-0175">Coiled coil</keyword>
<reference evidence="3 4" key="1">
    <citation type="journal article" date="2007" name="Proc. Natl. Acad. Sci. U.S.A.">
        <title>Genomic and metabolic adaptations of Methanobrevibacter smithii to the human gut.</title>
        <authorList>
            <person name="Samuel B.S."/>
            <person name="Hansen E.E."/>
            <person name="Manchester J.K."/>
            <person name="Coutinho P.M."/>
            <person name="Henrissat B."/>
            <person name="Fulton R."/>
            <person name="Latreille P."/>
            <person name="Kim K."/>
            <person name="Wilson R.K."/>
            <person name="Gordon J.I."/>
        </authorList>
    </citation>
    <scope>NUCLEOTIDE SEQUENCE [LARGE SCALE GENOMIC DNA]</scope>
    <source>
        <strain evidence="4">ATCC 35061 / DSM 861 / OCM 144 / PS</strain>
    </source>
</reference>
<dbReference type="CDD" id="cd00761">
    <property type="entry name" value="Glyco_tranf_GTA_type"/>
    <property type="match status" value="1"/>
</dbReference>
<dbReference type="Pfam" id="PF00535">
    <property type="entry name" value="Glycos_transf_2"/>
    <property type="match status" value="1"/>
</dbReference>
<dbReference type="Gene3D" id="3.90.550.10">
    <property type="entry name" value="Spore Coat Polysaccharide Biosynthesis Protein SpsA, Chain A"/>
    <property type="match status" value="1"/>
</dbReference>
<dbReference type="EMBL" id="CP000678">
    <property type="protein sequence ID" value="ABQ87521.1"/>
    <property type="molecule type" value="Genomic_DNA"/>
</dbReference>